<gene>
    <name evidence="3" type="ORF">BG04_3420</name>
</gene>
<dbReference type="Proteomes" id="UP000031829">
    <property type="component" value="Chromosome"/>
</dbReference>
<dbReference type="PANTHER" id="PTHR46401:SF2">
    <property type="entry name" value="GLYCOSYLTRANSFERASE WBBK-RELATED"/>
    <property type="match status" value="1"/>
</dbReference>
<dbReference type="GO" id="GO:0009103">
    <property type="term" value="P:lipopolysaccharide biosynthetic process"/>
    <property type="evidence" value="ECO:0007669"/>
    <property type="project" value="TreeGrafter"/>
</dbReference>
<organism evidence="3 4">
    <name type="scientific">Priestia megaterium (strain ATCC 14581 / DSM 32 / CCUG 1817 / JCM 2506 / NBRC 15308 / NCIMB 9376 / NCTC 10342 / NRRL B-14308 / VKM B-512 / Ford 19)</name>
    <name type="common">Bacillus megaterium</name>
    <dbReference type="NCBI Taxonomy" id="1348623"/>
    <lineage>
        <taxon>Bacteria</taxon>
        <taxon>Bacillati</taxon>
        <taxon>Bacillota</taxon>
        <taxon>Bacilli</taxon>
        <taxon>Bacillales</taxon>
        <taxon>Bacillaceae</taxon>
        <taxon>Priestia</taxon>
    </lineage>
</organism>
<dbReference type="SUPFAM" id="SSF53756">
    <property type="entry name" value="UDP-Glycosyltransferase/glycogen phosphorylase"/>
    <property type="match status" value="1"/>
</dbReference>
<name>A0A0B6AMZ9_PRIM2</name>
<evidence type="ECO:0000259" key="2">
    <source>
        <dbReference type="Pfam" id="PF00534"/>
    </source>
</evidence>
<dbReference type="InterPro" id="IPR001296">
    <property type="entry name" value="Glyco_trans_1"/>
</dbReference>
<evidence type="ECO:0000256" key="1">
    <source>
        <dbReference type="ARBA" id="ARBA00022679"/>
    </source>
</evidence>
<dbReference type="HOGENOM" id="CLU_009583_11_0_9"/>
<evidence type="ECO:0000313" key="3">
    <source>
        <dbReference type="EMBL" id="AJI21219.1"/>
    </source>
</evidence>
<sequence length="421" mass="48054">MVVKSKTEKRKLLIYAHYYTPDVASTGQLLKELAEGMLEEFDITVICVVPSYTGKVSPEYKVKMFHKEVINDVNILRIRVPEFSKSNKISRVKNILAYFFGAVVATFKVGKMDYVYSISQPPILGGLLGVWGKWMKRAKYIYNIQDFNPEQTMAVGYSKNKFVLKMMMSFDKFSCKQADKVIVVGRDMVETLKKRFKYKRVPSYAFINNWTNEKEIYPLPSNHEKVVAFKKKYGLEGKFVVMYSGNLGLYYDLENLMNVINKFKHRDDVVFAFIGEGSIKEKLVSYKENHDLDNVKFIPYQDKADLVYSLNAGDVHWCLNAKGIKGVSVPSKLYGIIAAGKPIIGALEENSEARLIIEDTKCGYVTEPGNYEEIENIINTFLNEKESNVLAGMSERGRDYLVSNLTKDVSVHKYIGEIKSS</sequence>
<dbReference type="Gene3D" id="3.40.50.2000">
    <property type="entry name" value="Glycogen Phosphorylase B"/>
    <property type="match status" value="2"/>
</dbReference>
<dbReference type="CDD" id="cd03794">
    <property type="entry name" value="GT4_WbuB-like"/>
    <property type="match status" value="1"/>
</dbReference>
<dbReference type="GO" id="GO:0016757">
    <property type="term" value="F:glycosyltransferase activity"/>
    <property type="evidence" value="ECO:0007669"/>
    <property type="project" value="InterPro"/>
</dbReference>
<dbReference type="KEGG" id="bmeg:BG04_3420"/>
<proteinExistence type="predicted"/>
<dbReference type="AlphaFoldDB" id="A0A0B6AMZ9"/>
<feature type="domain" description="Glycosyl transferase family 1" evidence="2">
    <location>
        <begin position="230"/>
        <end position="388"/>
    </location>
</feature>
<dbReference type="PANTHER" id="PTHR46401">
    <property type="entry name" value="GLYCOSYLTRANSFERASE WBBK-RELATED"/>
    <property type="match status" value="1"/>
</dbReference>
<evidence type="ECO:0000313" key="4">
    <source>
        <dbReference type="Proteomes" id="UP000031829"/>
    </source>
</evidence>
<dbReference type="RefSeq" id="WP_034653765.1">
    <property type="nucleotide sequence ID" value="NZ_BCVB01000003.1"/>
</dbReference>
<dbReference type="EMBL" id="CP009920">
    <property type="protein sequence ID" value="AJI21219.1"/>
    <property type="molecule type" value="Genomic_DNA"/>
</dbReference>
<dbReference type="GeneID" id="93641480"/>
<protein>
    <submittedName>
        <fullName evidence="3">Glycosyl transferases group 1 family protein</fullName>
    </submittedName>
</protein>
<reference evidence="3 4" key="1">
    <citation type="journal article" date="2015" name="Genome Announc.">
        <title>Complete genome sequences for 35 biothreat assay-relevant bacillus species.</title>
        <authorList>
            <person name="Johnson S.L."/>
            <person name="Daligault H.E."/>
            <person name="Davenport K.W."/>
            <person name="Jaissle J."/>
            <person name="Frey K.G."/>
            <person name="Ladner J.T."/>
            <person name="Broomall S.M."/>
            <person name="Bishop-Lilly K.A."/>
            <person name="Bruce D.C."/>
            <person name="Gibbons H.S."/>
            <person name="Coyne S.R."/>
            <person name="Lo C.C."/>
            <person name="Meincke L."/>
            <person name="Munk A.C."/>
            <person name="Koroleva G.I."/>
            <person name="Rosenzweig C.N."/>
            <person name="Palacios G.F."/>
            <person name="Redden C.L."/>
            <person name="Minogue T.D."/>
            <person name="Chain P.S."/>
        </authorList>
    </citation>
    <scope>NUCLEOTIDE SEQUENCE [LARGE SCALE GENOMIC DNA]</scope>
    <source>
        <strain evidence="4">ATCC 14581 / DSM 32 / JCM 2506 / NBRC 15308 / NCIMB 9376 / NCTC 10342 / NRRL B-14308 / VKM B-512</strain>
    </source>
</reference>
<dbReference type="Pfam" id="PF00534">
    <property type="entry name" value="Glycos_transf_1"/>
    <property type="match status" value="1"/>
</dbReference>
<accession>A0A0B6AMZ9</accession>
<keyword evidence="1 3" id="KW-0808">Transferase</keyword>